<keyword evidence="4" id="KW-1185">Reference proteome</keyword>
<dbReference type="InterPro" id="IPR052893">
    <property type="entry name" value="TCS_response_regulator"/>
</dbReference>
<dbReference type="InterPro" id="IPR001789">
    <property type="entry name" value="Sig_transdc_resp-reg_receiver"/>
</dbReference>
<reference evidence="3 4" key="1">
    <citation type="submission" date="2016-10" db="EMBL/GenBank/DDBJ databases">
        <authorList>
            <person name="de Groot N.N."/>
        </authorList>
    </citation>
    <scope>NUCLEOTIDE SEQUENCE [LARGE SCALE GENOMIC DNA]</scope>
    <source>
        <strain evidence="3 4">DSM 25186</strain>
    </source>
</reference>
<dbReference type="PANTHER" id="PTHR44520:SF1">
    <property type="entry name" value="TWO-COMPONENT SYSTEM REGULATORY PROTEIN"/>
    <property type="match status" value="1"/>
</dbReference>
<dbReference type="GO" id="GO:0000160">
    <property type="term" value="P:phosphorelay signal transduction system"/>
    <property type="evidence" value="ECO:0007669"/>
    <property type="project" value="InterPro"/>
</dbReference>
<dbReference type="PANTHER" id="PTHR44520">
    <property type="entry name" value="RESPONSE REGULATOR RCP1-RELATED"/>
    <property type="match status" value="1"/>
</dbReference>
<dbReference type="STRING" id="1075417.SAMN05421823_111185"/>
<dbReference type="OrthoDB" id="7631574at2"/>
<sequence>MTQTQGATVLFIEDSDEDADLALRSFRKHGLKQGVKWIDDGQEALDYLLGEGKYASSPPPLPKVILLDLKLPKVGGLEILERIKADARRKHVPVIVLTSSNQTVDVERAYQSGANSYIVKPVDYTKFSDVIGQLGIYWLGVNVANDTSNL</sequence>
<dbReference type="RefSeq" id="WP_089686800.1">
    <property type="nucleotide sequence ID" value="NZ_FNFO01000011.1"/>
</dbReference>
<dbReference type="SUPFAM" id="SSF52172">
    <property type="entry name" value="CheY-like"/>
    <property type="match status" value="1"/>
</dbReference>
<dbReference type="Proteomes" id="UP000198510">
    <property type="component" value="Unassembled WGS sequence"/>
</dbReference>
<dbReference type="InterPro" id="IPR011006">
    <property type="entry name" value="CheY-like_superfamily"/>
</dbReference>
<dbReference type="SMART" id="SM00448">
    <property type="entry name" value="REC"/>
    <property type="match status" value="1"/>
</dbReference>
<name>A0A1G9RK82_9BACT</name>
<dbReference type="EMBL" id="FNFO01000011">
    <property type="protein sequence ID" value="SDM23633.1"/>
    <property type="molecule type" value="Genomic_DNA"/>
</dbReference>
<dbReference type="AlphaFoldDB" id="A0A1G9RK82"/>
<gene>
    <name evidence="3" type="ORF">SAMN05421823_111185</name>
</gene>
<proteinExistence type="predicted"/>
<accession>A0A1G9RK82</accession>
<evidence type="ECO:0000313" key="3">
    <source>
        <dbReference type="EMBL" id="SDM23633.1"/>
    </source>
</evidence>
<dbReference type="PROSITE" id="PS50110">
    <property type="entry name" value="RESPONSE_REGULATORY"/>
    <property type="match status" value="1"/>
</dbReference>
<organism evidence="3 4">
    <name type="scientific">Catalinimonas alkaloidigena</name>
    <dbReference type="NCBI Taxonomy" id="1075417"/>
    <lineage>
        <taxon>Bacteria</taxon>
        <taxon>Pseudomonadati</taxon>
        <taxon>Bacteroidota</taxon>
        <taxon>Cytophagia</taxon>
        <taxon>Cytophagales</taxon>
        <taxon>Catalimonadaceae</taxon>
        <taxon>Catalinimonas</taxon>
    </lineage>
</organism>
<keyword evidence="1" id="KW-0597">Phosphoprotein</keyword>
<protein>
    <submittedName>
        <fullName evidence="3">Two-component system, unclassified family, response regulator</fullName>
    </submittedName>
</protein>
<feature type="modified residue" description="4-aspartylphosphate" evidence="1">
    <location>
        <position position="68"/>
    </location>
</feature>
<dbReference type="Pfam" id="PF00072">
    <property type="entry name" value="Response_reg"/>
    <property type="match status" value="1"/>
</dbReference>
<evidence type="ECO:0000313" key="4">
    <source>
        <dbReference type="Proteomes" id="UP000198510"/>
    </source>
</evidence>
<dbReference type="CDD" id="cd17557">
    <property type="entry name" value="REC_Rcp-like"/>
    <property type="match status" value="1"/>
</dbReference>
<feature type="domain" description="Response regulatory" evidence="2">
    <location>
        <begin position="8"/>
        <end position="135"/>
    </location>
</feature>
<evidence type="ECO:0000256" key="1">
    <source>
        <dbReference type="PROSITE-ProRule" id="PRU00169"/>
    </source>
</evidence>
<evidence type="ECO:0000259" key="2">
    <source>
        <dbReference type="PROSITE" id="PS50110"/>
    </source>
</evidence>
<dbReference type="Gene3D" id="3.40.50.2300">
    <property type="match status" value="1"/>
</dbReference>